<dbReference type="PANTHER" id="PTHR35024:SF4">
    <property type="entry name" value="POLYMER-FORMING CYTOSKELETAL PROTEIN"/>
    <property type="match status" value="1"/>
</dbReference>
<evidence type="ECO:0000313" key="2">
    <source>
        <dbReference type="EMBL" id="MBA4603606.1"/>
    </source>
</evidence>
<reference evidence="2 3" key="1">
    <citation type="submission" date="2020-07" db="EMBL/GenBank/DDBJ databases">
        <title>Thermoactinomyces phylogeny.</title>
        <authorList>
            <person name="Dunlap C."/>
        </authorList>
    </citation>
    <scope>NUCLEOTIDE SEQUENCE [LARGE SCALE GENOMIC DNA]</scope>
    <source>
        <strain evidence="2 3">AMNI-1</strain>
    </source>
</reference>
<comment type="caution">
    <text evidence="2">The sequence shown here is derived from an EMBL/GenBank/DDBJ whole genome shotgun (WGS) entry which is preliminary data.</text>
</comment>
<gene>
    <name evidence="2" type="ORF">H2C83_15145</name>
</gene>
<sequence length="239" mass="25639">MTDSKSDLLINGYGSFSGGEYQVVRINGLGKVKGDIHCVQFTTNGDSLIEGNVQSESLRVTGSSTVEGKLKTRETKVNGQLTTEAQMDTKDISINGSAVIKGKLSADQADIRGAITVEEDLEAEAVSIKGVFNIKGLLNAGKVHIELLGNAKAKEIGGEKIVVKKSGIALNKLLKSFFADKSLSVDVIEGDEIELEYTRAKIVRGKNVKIGPGCKVDLVEYQDSYDADSEAEVKEEKQV</sequence>
<dbReference type="InterPro" id="IPR007607">
    <property type="entry name" value="BacA/B"/>
</dbReference>
<accession>A0A7W2ATK2</accession>
<dbReference type="EMBL" id="JACEOL010000062">
    <property type="protein sequence ID" value="MBA4603606.1"/>
    <property type="molecule type" value="Genomic_DNA"/>
</dbReference>
<name>A0A7W2ATK2_9BACL</name>
<organism evidence="2 3">
    <name type="scientific">Thermoactinomyces mirandus</name>
    <dbReference type="NCBI Taxonomy" id="2756294"/>
    <lineage>
        <taxon>Bacteria</taxon>
        <taxon>Bacillati</taxon>
        <taxon>Bacillota</taxon>
        <taxon>Bacilli</taxon>
        <taxon>Bacillales</taxon>
        <taxon>Thermoactinomycetaceae</taxon>
        <taxon>Thermoactinomyces</taxon>
    </lineage>
</organism>
<dbReference type="Proteomes" id="UP000538292">
    <property type="component" value="Unassembled WGS sequence"/>
</dbReference>
<dbReference type="PANTHER" id="PTHR35024">
    <property type="entry name" value="HYPOTHETICAL CYTOSOLIC PROTEIN"/>
    <property type="match status" value="1"/>
</dbReference>
<evidence type="ECO:0000256" key="1">
    <source>
        <dbReference type="ARBA" id="ARBA00044755"/>
    </source>
</evidence>
<evidence type="ECO:0000313" key="3">
    <source>
        <dbReference type="Proteomes" id="UP000538292"/>
    </source>
</evidence>
<keyword evidence="3" id="KW-1185">Reference proteome</keyword>
<dbReference type="RefSeq" id="WP_181742078.1">
    <property type="nucleotide sequence ID" value="NZ_JACEOL010000062.1"/>
</dbReference>
<comment type="similarity">
    <text evidence="1">Belongs to the bactofilin family.</text>
</comment>
<proteinExistence type="inferred from homology"/>
<protein>
    <submittedName>
        <fullName evidence="2">Polymer-forming cytoskeletal protein</fullName>
    </submittedName>
</protein>
<dbReference type="AlphaFoldDB" id="A0A7W2ATK2"/>